<dbReference type="Pfam" id="PF00633">
    <property type="entry name" value="HHH"/>
    <property type="match status" value="1"/>
</dbReference>
<dbReference type="RefSeq" id="WP_200311182.1">
    <property type="nucleotide sequence ID" value="NZ_JAENIM010000039.1"/>
</dbReference>
<sequence length="354" mass="39952">MADSSKIKPLALRHPIDNLPELHTALLKWFASEGKTYPWRETTDPWSILVSEIMLQQTQIATVLDRGYYANFLARFPDPISIADADEEEILKAWEGLGYYRRVRNLQNTARQIVTSHDNQFPTDHGQILDLPGVGPYTAGAVASFAFNQPEPIVDGNIARVLSRLFDFHGEVDSSAGQKQIWAWAGQLVHSKKARQWNSAIMELGQTYCSAKNPNCDGCPVWEFCLTRTPDLLPSKKAAKKTVLVDEFTLLCRDQFGRVLMQQQASGARREGFWKLPERDAEAVAHLHSCYRAKYGITHHRVTLYVYQCAPESLPEAAKGTKESWFTVDELEALPISSPYRKALDKLLSDSLML</sequence>
<dbReference type="EMBL" id="JAENIM010000039">
    <property type="protein sequence ID" value="MBK1791168.1"/>
    <property type="molecule type" value="Genomic_DNA"/>
</dbReference>
<dbReference type="Proteomes" id="UP000624703">
    <property type="component" value="Unassembled WGS sequence"/>
</dbReference>
<dbReference type="Gene3D" id="1.10.340.30">
    <property type="entry name" value="Hypothetical protein, domain 2"/>
    <property type="match status" value="1"/>
</dbReference>
<dbReference type="Pfam" id="PF14815">
    <property type="entry name" value="NUDIX_4"/>
    <property type="match status" value="1"/>
</dbReference>
<dbReference type="InterPro" id="IPR044298">
    <property type="entry name" value="MIG/MutY"/>
</dbReference>
<evidence type="ECO:0000256" key="11">
    <source>
        <dbReference type="ARBA" id="ARBA00023004"/>
    </source>
</evidence>
<dbReference type="AlphaFoldDB" id="A0A8J7MEB9"/>
<evidence type="ECO:0000256" key="6">
    <source>
        <dbReference type="ARBA" id="ARBA00022023"/>
    </source>
</evidence>
<accession>A0A8J7MEB9</accession>
<comment type="function">
    <text evidence="3">Adenine glycosylase active on G-A mispairs. MutY also corrects error-prone DNA synthesis past GO lesions which are due to the oxidatively damaged form of guanine: 7,8-dihydro-8-oxoguanine (8-oxo-dGTP).</text>
</comment>
<dbReference type="CDD" id="cd00056">
    <property type="entry name" value="ENDO3c"/>
    <property type="match status" value="1"/>
</dbReference>
<evidence type="ECO:0000256" key="12">
    <source>
        <dbReference type="ARBA" id="ARBA00023014"/>
    </source>
</evidence>
<evidence type="ECO:0000259" key="15">
    <source>
        <dbReference type="SMART" id="SM00478"/>
    </source>
</evidence>
<dbReference type="Pfam" id="PF10576">
    <property type="entry name" value="EndIII_4Fe-2S"/>
    <property type="match status" value="1"/>
</dbReference>
<dbReference type="GO" id="GO:0000701">
    <property type="term" value="F:purine-specific mismatch base pair DNA N-glycosylase activity"/>
    <property type="evidence" value="ECO:0007669"/>
    <property type="project" value="UniProtKB-EC"/>
</dbReference>
<dbReference type="EC" id="3.2.2.31" evidence="5"/>
<keyword evidence="11" id="KW-0408">Iron</keyword>
<evidence type="ECO:0000256" key="4">
    <source>
        <dbReference type="ARBA" id="ARBA00008343"/>
    </source>
</evidence>
<dbReference type="GO" id="GO:0046872">
    <property type="term" value="F:metal ion binding"/>
    <property type="evidence" value="ECO:0007669"/>
    <property type="project" value="UniProtKB-KW"/>
</dbReference>
<evidence type="ECO:0000256" key="9">
    <source>
        <dbReference type="ARBA" id="ARBA00022763"/>
    </source>
</evidence>
<dbReference type="PROSITE" id="PS01155">
    <property type="entry name" value="ENDONUCLEASE_III_2"/>
    <property type="match status" value="1"/>
</dbReference>
<comment type="similarity">
    <text evidence="4">Belongs to the Nth/MutY family.</text>
</comment>
<dbReference type="Gene3D" id="3.90.79.10">
    <property type="entry name" value="Nucleoside Triphosphate Pyrophosphohydrolase"/>
    <property type="match status" value="1"/>
</dbReference>
<dbReference type="InterPro" id="IPR015797">
    <property type="entry name" value="NUDIX_hydrolase-like_dom_sf"/>
</dbReference>
<comment type="catalytic activity">
    <reaction evidence="1">
        <text>Hydrolyzes free adenine bases from 7,8-dihydro-8-oxoguanine:adenine mismatched double-stranded DNA, leaving an apurinic site.</text>
        <dbReference type="EC" id="3.2.2.31"/>
    </reaction>
</comment>
<evidence type="ECO:0000256" key="5">
    <source>
        <dbReference type="ARBA" id="ARBA00012045"/>
    </source>
</evidence>
<dbReference type="InterPro" id="IPR011257">
    <property type="entry name" value="DNA_glycosylase"/>
</dbReference>
<dbReference type="GO" id="GO:0051539">
    <property type="term" value="F:4 iron, 4 sulfur cluster binding"/>
    <property type="evidence" value="ECO:0007669"/>
    <property type="project" value="UniProtKB-KW"/>
</dbReference>
<evidence type="ECO:0000256" key="14">
    <source>
        <dbReference type="ARBA" id="ARBA00023295"/>
    </source>
</evidence>
<proteinExistence type="inferred from homology"/>
<evidence type="ECO:0000313" key="16">
    <source>
        <dbReference type="EMBL" id="MBK1791168.1"/>
    </source>
</evidence>
<evidence type="ECO:0000256" key="1">
    <source>
        <dbReference type="ARBA" id="ARBA00000843"/>
    </source>
</evidence>
<dbReference type="InterPro" id="IPR003651">
    <property type="entry name" value="Endonuclease3_FeS-loop_motif"/>
</dbReference>
<keyword evidence="7" id="KW-0004">4Fe-4S</keyword>
<name>A0A8J7MEB9_9BACT</name>
<dbReference type="GO" id="GO:0006284">
    <property type="term" value="P:base-excision repair"/>
    <property type="evidence" value="ECO:0007669"/>
    <property type="project" value="InterPro"/>
</dbReference>
<gene>
    <name evidence="16" type="ORF">JIN82_08395</name>
</gene>
<keyword evidence="17" id="KW-1185">Reference proteome</keyword>
<dbReference type="PANTHER" id="PTHR42944">
    <property type="entry name" value="ADENINE DNA GLYCOSYLASE"/>
    <property type="match status" value="1"/>
</dbReference>
<protein>
    <recommendedName>
        <fullName evidence="6">Adenine DNA glycosylase</fullName>
        <ecNumber evidence="5">3.2.2.31</ecNumber>
    </recommendedName>
</protein>
<dbReference type="InterPro" id="IPR029119">
    <property type="entry name" value="MutY_C"/>
</dbReference>
<comment type="caution">
    <text evidence="16">The sequence shown here is derived from an EMBL/GenBank/DDBJ whole genome shotgun (WGS) entry which is preliminary data.</text>
</comment>
<reference evidence="16" key="1">
    <citation type="submission" date="2021-01" db="EMBL/GenBank/DDBJ databases">
        <title>Modified the classification status of verrucomicrobia.</title>
        <authorList>
            <person name="Feng X."/>
        </authorList>
    </citation>
    <scope>NUCLEOTIDE SEQUENCE</scope>
    <source>
        <strain evidence="16">_KCTC 22039</strain>
    </source>
</reference>
<keyword evidence="8" id="KW-0479">Metal-binding</keyword>
<evidence type="ECO:0000313" key="17">
    <source>
        <dbReference type="Proteomes" id="UP000624703"/>
    </source>
</evidence>
<keyword evidence="12" id="KW-0411">Iron-sulfur</keyword>
<dbReference type="InterPro" id="IPR000445">
    <property type="entry name" value="HhH_motif"/>
</dbReference>
<evidence type="ECO:0000256" key="10">
    <source>
        <dbReference type="ARBA" id="ARBA00022801"/>
    </source>
</evidence>
<evidence type="ECO:0000256" key="8">
    <source>
        <dbReference type="ARBA" id="ARBA00022723"/>
    </source>
</evidence>
<keyword evidence="14" id="KW-0326">Glycosidase</keyword>
<dbReference type="GO" id="GO:0032357">
    <property type="term" value="F:oxidized purine DNA binding"/>
    <property type="evidence" value="ECO:0007669"/>
    <property type="project" value="TreeGrafter"/>
</dbReference>
<dbReference type="GO" id="GO:0006298">
    <property type="term" value="P:mismatch repair"/>
    <property type="evidence" value="ECO:0007669"/>
    <property type="project" value="TreeGrafter"/>
</dbReference>
<comment type="cofactor">
    <cofactor evidence="2">
        <name>[4Fe-4S] cluster</name>
        <dbReference type="ChEBI" id="CHEBI:49883"/>
    </cofactor>
</comment>
<dbReference type="SUPFAM" id="SSF48150">
    <property type="entry name" value="DNA-glycosylase"/>
    <property type="match status" value="1"/>
</dbReference>
<feature type="domain" description="HhH-GPD" evidence="15">
    <location>
        <begin position="54"/>
        <end position="207"/>
    </location>
</feature>
<dbReference type="GO" id="GO:0034039">
    <property type="term" value="F:8-oxo-7,8-dihydroguanine DNA N-glycosylase activity"/>
    <property type="evidence" value="ECO:0007669"/>
    <property type="project" value="TreeGrafter"/>
</dbReference>
<evidence type="ECO:0000256" key="3">
    <source>
        <dbReference type="ARBA" id="ARBA00002933"/>
    </source>
</evidence>
<dbReference type="InterPro" id="IPR023170">
    <property type="entry name" value="HhH_base_excis_C"/>
</dbReference>
<dbReference type="Pfam" id="PF00730">
    <property type="entry name" value="HhH-GPD"/>
    <property type="match status" value="1"/>
</dbReference>
<dbReference type="PANTHER" id="PTHR42944:SF1">
    <property type="entry name" value="ADENINE DNA GLYCOSYLASE"/>
    <property type="match status" value="1"/>
</dbReference>
<dbReference type="InterPro" id="IPR003265">
    <property type="entry name" value="HhH-GPD_domain"/>
</dbReference>
<keyword evidence="9" id="KW-0227">DNA damage</keyword>
<evidence type="ECO:0000256" key="7">
    <source>
        <dbReference type="ARBA" id="ARBA00022485"/>
    </source>
</evidence>
<dbReference type="Gene3D" id="1.10.1670.10">
    <property type="entry name" value="Helix-hairpin-Helix base-excision DNA repair enzymes (C-terminal)"/>
    <property type="match status" value="1"/>
</dbReference>
<evidence type="ECO:0000256" key="13">
    <source>
        <dbReference type="ARBA" id="ARBA00023204"/>
    </source>
</evidence>
<dbReference type="InterPro" id="IPR004036">
    <property type="entry name" value="Endonuclease-III-like_CS2"/>
</dbReference>
<dbReference type="SUPFAM" id="SSF55811">
    <property type="entry name" value="Nudix"/>
    <property type="match status" value="1"/>
</dbReference>
<keyword evidence="10" id="KW-0378">Hydrolase</keyword>
<keyword evidence="13" id="KW-0234">DNA repair</keyword>
<evidence type="ECO:0000256" key="2">
    <source>
        <dbReference type="ARBA" id="ARBA00001966"/>
    </source>
</evidence>
<dbReference type="GO" id="GO:0035485">
    <property type="term" value="F:adenine/guanine mispair binding"/>
    <property type="evidence" value="ECO:0007669"/>
    <property type="project" value="TreeGrafter"/>
</dbReference>
<dbReference type="SMART" id="SM00478">
    <property type="entry name" value="ENDO3c"/>
    <property type="match status" value="1"/>
</dbReference>
<organism evidence="16 17">
    <name type="scientific">Persicirhabdus sediminis</name>
    <dbReference type="NCBI Taxonomy" id="454144"/>
    <lineage>
        <taxon>Bacteria</taxon>
        <taxon>Pseudomonadati</taxon>
        <taxon>Verrucomicrobiota</taxon>
        <taxon>Verrucomicrobiia</taxon>
        <taxon>Verrucomicrobiales</taxon>
        <taxon>Verrucomicrobiaceae</taxon>
        <taxon>Persicirhabdus</taxon>
    </lineage>
</organism>